<keyword evidence="3" id="KW-1185">Reference proteome</keyword>
<evidence type="ECO:0008006" key="4">
    <source>
        <dbReference type="Google" id="ProtNLM"/>
    </source>
</evidence>
<organism evidence="2 3">
    <name type="scientific">Microbacterium fluvii</name>
    <dbReference type="NCBI Taxonomy" id="415215"/>
    <lineage>
        <taxon>Bacteria</taxon>
        <taxon>Bacillati</taxon>
        <taxon>Actinomycetota</taxon>
        <taxon>Actinomycetes</taxon>
        <taxon>Micrococcales</taxon>
        <taxon>Microbacteriaceae</taxon>
        <taxon>Microbacterium</taxon>
    </lineage>
</organism>
<dbReference type="EMBL" id="JBHTBE010000001">
    <property type="protein sequence ID" value="MFC7268642.1"/>
    <property type="molecule type" value="Genomic_DNA"/>
</dbReference>
<reference evidence="3" key="1">
    <citation type="journal article" date="2019" name="Int. J. Syst. Evol. Microbiol.">
        <title>The Global Catalogue of Microorganisms (GCM) 10K type strain sequencing project: providing services to taxonomists for standard genome sequencing and annotation.</title>
        <authorList>
            <consortium name="The Broad Institute Genomics Platform"/>
            <consortium name="The Broad Institute Genome Sequencing Center for Infectious Disease"/>
            <person name="Wu L."/>
            <person name="Ma J."/>
        </authorList>
    </citation>
    <scope>NUCLEOTIDE SEQUENCE [LARGE SCALE GENOMIC DNA]</scope>
    <source>
        <strain evidence="3">CGMCC 1.15772</strain>
    </source>
</reference>
<dbReference type="Proteomes" id="UP001596507">
    <property type="component" value="Unassembled WGS sequence"/>
</dbReference>
<comment type="caution">
    <text evidence="2">The sequence shown here is derived from an EMBL/GenBank/DDBJ whole genome shotgun (WGS) entry which is preliminary data.</text>
</comment>
<sequence>MPVLTASTTIRQSPVLLITARDRALREVLPKGAPVVRVCRGVVAPKREWEALRPWERYLARVHAVALTHPGVVFTLESAAALLGMPLFGEPRHVHVLAVTGKSRQFDGVVVHSSKGQPDLIELDGHVLTSVAQTTVDLCRVLPPAFALATADVLLRAAAAAGEATIDLRKHARATANRRGLRQVDWVAARASAAAESPGESVSRAVIEWLGYEEPEPQEVFHFEDVEDRVDFFFRRVRVAGESDGYGKYDADDAEASKQHFVDEKRREDRLRRHLGGFARWDWADAMRFEPLDRALRSAGLSPLYPRHAAMLATLKSNPRSLPPVASSRRPPGER</sequence>
<evidence type="ECO:0000256" key="1">
    <source>
        <dbReference type="SAM" id="MobiDB-lite"/>
    </source>
</evidence>
<name>A0ABW2HDX1_9MICO</name>
<gene>
    <name evidence="2" type="ORF">ACFQRL_06705</name>
</gene>
<protein>
    <recommendedName>
        <fullName evidence="4">Transcriptional regulator, AbiEi antitoxin, Type IV TA system</fullName>
    </recommendedName>
</protein>
<feature type="region of interest" description="Disordered" evidence="1">
    <location>
        <begin position="315"/>
        <end position="335"/>
    </location>
</feature>
<accession>A0ABW2HDX1</accession>
<dbReference type="RefSeq" id="WP_262873529.1">
    <property type="nucleotide sequence ID" value="NZ_BAABKW010000002.1"/>
</dbReference>
<proteinExistence type="predicted"/>
<evidence type="ECO:0000313" key="2">
    <source>
        <dbReference type="EMBL" id="MFC7268642.1"/>
    </source>
</evidence>
<evidence type="ECO:0000313" key="3">
    <source>
        <dbReference type="Proteomes" id="UP001596507"/>
    </source>
</evidence>